<dbReference type="Gene3D" id="3.40.50.720">
    <property type="entry name" value="NAD(P)-binding Rossmann-like Domain"/>
    <property type="match status" value="1"/>
</dbReference>
<organism evidence="4 5">
    <name type="scientific">Herminiimonas glaciei</name>
    <dbReference type="NCBI Taxonomy" id="523788"/>
    <lineage>
        <taxon>Bacteria</taxon>
        <taxon>Pseudomonadati</taxon>
        <taxon>Pseudomonadota</taxon>
        <taxon>Betaproteobacteria</taxon>
        <taxon>Burkholderiales</taxon>
        <taxon>Oxalobacteraceae</taxon>
        <taxon>Herminiimonas</taxon>
    </lineage>
</organism>
<dbReference type="InterPro" id="IPR047618">
    <property type="entry name" value="QOR-like"/>
</dbReference>
<dbReference type="CDD" id="cd05286">
    <property type="entry name" value="QOR2"/>
    <property type="match status" value="1"/>
</dbReference>
<dbReference type="Proteomes" id="UP001596542">
    <property type="component" value="Unassembled WGS sequence"/>
</dbReference>
<dbReference type="InterPro" id="IPR013154">
    <property type="entry name" value="ADH-like_N"/>
</dbReference>
<evidence type="ECO:0000259" key="3">
    <source>
        <dbReference type="SMART" id="SM00829"/>
    </source>
</evidence>
<dbReference type="RefSeq" id="WP_382270386.1">
    <property type="nucleotide sequence ID" value="NZ_JBHTBU010000001.1"/>
</dbReference>
<dbReference type="InterPro" id="IPR013149">
    <property type="entry name" value="ADH-like_C"/>
</dbReference>
<dbReference type="EMBL" id="JBHTBU010000001">
    <property type="protein sequence ID" value="MFC7287283.1"/>
    <property type="molecule type" value="Genomic_DNA"/>
</dbReference>
<keyword evidence="1" id="KW-0521">NADP</keyword>
<evidence type="ECO:0000313" key="4">
    <source>
        <dbReference type="EMBL" id="MFC7287283.1"/>
    </source>
</evidence>
<comment type="caution">
    <text evidence="4">The sequence shown here is derived from an EMBL/GenBank/DDBJ whole genome shotgun (WGS) entry which is preliminary data.</text>
</comment>
<gene>
    <name evidence="4" type="ORF">ACFQPC_04450</name>
</gene>
<reference evidence="5" key="1">
    <citation type="journal article" date="2019" name="Int. J. Syst. Evol. Microbiol.">
        <title>The Global Catalogue of Microorganisms (GCM) 10K type strain sequencing project: providing services to taxonomists for standard genome sequencing and annotation.</title>
        <authorList>
            <consortium name="The Broad Institute Genomics Platform"/>
            <consortium name="The Broad Institute Genome Sequencing Center for Infectious Disease"/>
            <person name="Wu L."/>
            <person name="Ma J."/>
        </authorList>
    </citation>
    <scope>NUCLEOTIDE SEQUENCE [LARGE SCALE GENOMIC DNA]</scope>
    <source>
        <strain evidence="5">KACC 12508</strain>
    </source>
</reference>
<name>A0ABW2I8G2_9BURK</name>
<dbReference type="SUPFAM" id="SSF51735">
    <property type="entry name" value="NAD(P)-binding Rossmann-fold domains"/>
    <property type="match status" value="1"/>
</dbReference>
<sequence length="323" mass="33983">MNQQRVRIYEQGAPEVMRYEAAPAAIGTPAAGQVRLRQDAAGINFIDTMFRDGTVGVTLPFNMGVEGAGVIEAIGAGVSDFAVGDRVAYFFSFGAYAKVRTIEADALVKLPADVSTETAAALLTKGLTAWMLLKRVHAIKPGDTILVHGAAGGVGSLLTRWAKALGATVIATASASKAALVRAHGIDHVLDSGATDLAEQVRAIAPGGVDVVYEFVGQATFAQSVQALRDGGHLVHVGNASGAPQQGYQDQLAQRGIRYTKPATAQYVNNRQVLELASHGLFDAWRTGVFGDVEPVRYAMADVVRAHRDLAARRISGPAILLP</sequence>
<dbReference type="SMART" id="SM00829">
    <property type="entry name" value="PKS_ER"/>
    <property type="match status" value="1"/>
</dbReference>
<dbReference type="PANTHER" id="PTHR48106">
    <property type="entry name" value="QUINONE OXIDOREDUCTASE PIG3-RELATED"/>
    <property type="match status" value="1"/>
</dbReference>
<keyword evidence="5" id="KW-1185">Reference proteome</keyword>
<dbReference type="PANTHER" id="PTHR48106:SF13">
    <property type="entry name" value="QUINONE OXIDOREDUCTASE-RELATED"/>
    <property type="match status" value="1"/>
</dbReference>
<evidence type="ECO:0000313" key="5">
    <source>
        <dbReference type="Proteomes" id="UP001596542"/>
    </source>
</evidence>
<keyword evidence="2" id="KW-0560">Oxidoreductase</keyword>
<evidence type="ECO:0000256" key="2">
    <source>
        <dbReference type="ARBA" id="ARBA00023002"/>
    </source>
</evidence>
<feature type="domain" description="Enoyl reductase (ER)" evidence="3">
    <location>
        <begin position="12"/>
        <end position="321"/>
    </location>
</feature>
<dbReference type="SUPFAM" id="SSF50129">
    <property type="entry name" value="GroES-like"/>
    <property type="match status" value="1"/>
</dbReference>
<evidence type="ECO:0000256" key="1">
    <source>
        <dbReference type="ARBA" id="ARBA00022857"/>
    </source>
</evidence>
<accession>A0ABW2I8G2</accession>
<dbReference type="InterPro" id="IPR011032">
    <property type="entry name" value="GroES-like_sf"/>
</dbReference>
<proteinExistence type="predicted"/>
<dbReference type="InterPro" id="IPR020843">
    <property type="entry name" value="ER"/>
</dbReference>
<dbReference type="Pfam" id="PF08240">
    <property type="entry name" value="ADH_N"/>
    <property type="match status" value="1"/>
</dbReference>
<dbReference type="Pfam" id="PF00107">
    <property type="entry name" value="ADH_zinc_N"/>
    <property type="match status" value="1"/>
</dbReference>
<dbReference type="Gene3D" id="3.90.180.10">
    <property type="entry name" value="Medium-chain alcohol dehydrogenases, catalytic domain"/>
    <property type="match status" value="1"/>
</dbReference>
<protein>
    <submittedName>
        <fullName evidence="4">Quinone oxidoreductase family protein</fullName>
    </submittedName>
</protein>
<dbReference type="InterPro" id="IPR036291">
    <property type="entry name" value="NAD(P)-bd_dom_sf"/>
</dbReference>